<feature type="region of interest" description="Disordered" evidence="1">
    <location>
        <begin position="365"/>
        <end position="396"/>
    </location>
</feature>
<reference evidence="4" key="1">
    <citation type="submission" date="2022-07" db="EMBL/GenBank/DDBJ databases">
        <title>Sphingomonas sp. nov., a novel bacterium isolated from the north slope of the Mount Everest.</title>
        <authorList>
            <person name="Cui X."/>
            <person name="Liu Y."/>
        </authorList>
    </citation>
    <scope>NUCLEOTIDE SEQUENCE</scope>
    <source>
        <strain evidence="4">S5-59</strain>
    </source>
</reference>
<keyword evidence="2" id="KW-0812">Transmembrane</keyword>
<dbReference type="InterPro" id="IPR008756">
    <property type="entry name" value="Peptidase_M56"/>
</dbReference>
<dbReference type="Proteomes" id="UP001058533">
    <property type="component" value="Chromosome"/>
</dbReference>
<protein>
    <submittedName>
        <fullName evidence="4">M56 family metallopeptidase</fullName>
    </submittedName>
</protein>
<keyword evidence="2" id="KW-0472">Membrane</keyword>
<sequence length="531" mass="57290">MTGWIVETLVATTLLMALVLLLRERVRRAFGPGMAYALWALPVLRMLLPPMPDSLRPLEVAPIGAATEPGTLMMVVPVAEIPALPQGWGMSDVPVAVMLCWAIGAALFVGYHVFSHSRFCTRLRGSARRTVSIVGGRVDMIESDAASGPLAFGIWRKAVAFPADFEERYDELERDLALAHELGHHARGDLLANWVALAMLGFHWFNPIAWRAYRAFRADQEMACDAMVLGDRHPALRHAYGRAIVKSAHGGAVSAACHLHSVNEIKGRLRMLTKHSKPSRGKRIIGAAGIGALTLAGLAVTASGTAAADELRAKVENRFGMPLDEIVLPIPAMPEMPDMPETPEMPEIPALPENLADFADSPMQRADMPAPPPPPPVPDLPAVPAAPAMPAAPPAPPLPPMPSEGEGTYVYRYSHDGKATELRRNWAKRGSRDVDVTEVRRLRCGEGSGTVTNSVEGRKRITTICIDRIERQAELAAERATRSAGFAKATALASLNSARRTVAAQEGLSEAQRREALAGIDQALAELRTPD</sequence>
<dbReference type="InterPro" id="IPR052173">
    <property type="entry name" value="Beta-lactam_resp_regulator"/>
</dbReference>
<name>A0ABY5LAS5_9SPHN</name>
<feature type="transmembrane region" description="Helical" evidence="2">
    <location>
        <begin position="284"/>
        <end position="308"/>
    </location>
</feature>
<dbReference type="RefSeq" id="WP_256507698.1">
    <property type="nucleotide sequence ID" value="NZ_CP101740.1"/>
</dbReference>
<feature type="domain" description="Peptidase M56" evidence="3">
    <location>
        <begin position="7"/>
        <end position="272"/>
    </location>
</feature>
<proteinExistence type="predicted"/>
<dbReference type="EMBL" id="CP101740">
    <property type="protein sequence ID" value="UUL83862.1"/>
    <property type="molecule type" value="Genomic_DNA"/>
</dbReference>
<feature type="transmembrane region" description="Helical" evidence="2">
    <location>
        <begin position="6"/>
        <end position="22"/>
    </location>
</feature>
<dbReference type="PANTHER" id="PTHR34978">
    <property type="entry name" value="POSSIBLE SENSOR-TRANSDUCER PROTEIN BLAR"/>
    <property type="match status" value="1"/>
</dbReference>
<dbReference type="Pfam" id="PF05569">
    <property type="entry name" value="Peptidase_M56"/>
    <property type="match status" value="1"/>
</dbReference>
<evidence type="ECO:0000313" key="5">
    <source>
        <dbReference type="Proteomes" id="UP001058533"/>
    </source>
</evidence>
<gene>
    <name evidence="4" type="ORF">NMP03_06620</name>
</gene>
<keyword evidence="2" id="KW-1133">Transmembrane helix</keyword>
<feature type="transmembrane region" description="Helical" evidence="2">
    <location>
        <begin position="93"/>
        <end position="114"/>
    </location>
</feature>
<feature type="compositionally biased region" description="Pro residues" evidence="1">
    <location>
        <begin position="369"/>
        <end position="381"/>
    </location>
</feature>
<evidence type="ECO:0000259" key="3">
    <source>
        <dbReference type="Pfam" id="PF05569"/>
    </source>
</evidence>
<organism evidence="4 5">
    <name type="scientific">Sphingomonas qomolangmaensis</name>
    <dbReference type="NCBI Taxonomy" id="2918765"/>
    <lineage>
        <taxon>Bacteria</taxon>
        <taxon>Pseudomonadati</taxon>
        <taxon>Pseudomonadota</taxon>
        <taxon>Alphaproteobacteria</taxon>
        <taxon>Sphingomonadales</taxon>
        <taxon>Sphingomonadaceae</taxon>
        <taxon>Sphingomonas</taxon>
    </lineage>
</organism>
<dbReference type="PANTHER" id="PTHR34978:SF3">
    <property type="entry name" value="SLR0241 PROTEIN"/>
    <property type="match status" value="1"/>
</dbReference>
<dbReference type="CDD" id="cd07341">
    <property type="entry name" value="M56_BlaR1_MecR1_like"/>
    <property type="match status" value="1"/>
</dbReference>
<accession>A0ABY5LAS5</accession>
<feature type="transmembrane region" description="Helical" evidence="2">
    <location>
        <begin position="29"/>
        <end position="48"/>
    </location>
</feature>
<evidence type="ECO:0000313" key="4">
    <source>
        <dbReference type="EMBL" id="UUL83862.1"/>
    </source>
</evidence>
<keyword evidence="5" id="KW-1185">Reference proteome</keyword>
<evidence type="ECO:0000256" key="1">
    <source>
        <dbReference type="SAM" id="MobiDB-lite"/>
    </source>
</evidence>
<evidence type="ECO:0000256" key="2">
    <source>
        <dbReference type="SAM" id="Phobius"/>
    </source>
</evidence>